<dbReference type="InterPro" id="IPR021116">
    <property type="entry name" value="Calcitonin/adrenomedullin"/>
</dbReference>
<keyword evidence="10" id="KW-1185">Reference proteome</keyword>
<reference evidence="9" key="1">
    <citation type="submission" date="2025-08" db="UniProtKB">
        <authorList>
            <consortium name="Ensembl"/>
        </authorList>
    </citation>
    <scope>IDENTIFICATION</scope>
</reference>
<dbReference type="GO" id="GO:0051480">
    <property type="term" value="P:regulation of cytosolic calcium ion concentration"/>
    <property type="evidence" value="ECO:0007669"/>
    <property type="project" value="TreeGrafter"/>
</dbReference>
<dbReference type="GO" id="GO:0031716">
    <property type="term" value="F:calcitonin receptor binding"/>
    <property type="evidence" value="ECO:0007669"/>
    <property type="project" value="TreeGrafter"/>
</dbReference>
<dbReference type="InterPro" id="IPR001693">
    <property type="entry name" value="Calcitonin_peptide-like"/>
</dbReference>
<dbReference type="PRINTS" id="PR00817">
    <property type="entry name" value="CALCITONINB"/>
</dbReference>
<organism evidence="9 10">
    <name type="scientific">Pavo cristatus</name>
    <name type="common">Indian peafowl</name>
    <name type="synonym">Blue peafowl</name>
    <dbReference type="NCBI Taxonomy" id="9049"/>
    <lineage>
        <taxon>Eukaryota</taxon>
        <taxon>Metazoa</taxon>
        <taxon>Chordata</taxon>
        <taxon>Craniata</taxon>
        <taxon>Vertebrata</taxon>
        <taxon>Euteleostomi</taxon>
        <taxon>Archelosauria</taxon>
        <taxon>Archosauria</taxon>
        <taxon>Dinosauria</taxon>
        <taxon>Saurischia</taxon>
        <taxon>Theropoda</taxon>
        <taxon>Coelurosauria</taxon>
        <taxon>Aves</taxon>
        <taxon>Neognathae</taxon>
        <taxon>Galloanserae</taxon>
        <taxon>Galliformes</taxon>
        <taxon>Phasianidae</taxon>
        <taxon>Phasianinae</taxon>
        <taxon>Pavo</taxon>
    </lineage>
</organism>
<evidence type="ECO:0000256" key="4">
    <source>
        <dbReference type="ARBA" id="ARBA00022685"/>
    </source>
</evidence>
<feature type="disulfide bond" evidence="7">
    <location>
        <begin position="36"/>
        <end position="41"/>
    </location>
</feature>
<dbReference type="SMART" id="SM00113">
    <property type="entry name" value="CALCITONIN"/>
    <property type="match status" value="1"/>
</dbReference>
<dbReference type="Ensembl" id="ENSPSTT00000020353.1">
    <property type="protein sequence ID" value="ENSPSTP00000019420.1"/>
    <property type="gene ID" value="ENSPSTG00000014042.1"/>
</dbReference>
<dbReference type="InterPro" id="IPR015476">
    <property type="entry name" value="Calcitonin_gene-rel_peptide"/>
</dbReference>
<evidence type="ECO:0000256" key="3">
    <source>
        <dbReference type="ARBA" id="ARBA00022525"/>
    </source>
</evidence>
<comment type="subcellular location">
    <subcellularLocation>
        <location evidence="1">Secreted</location>
    </subcellularLocation>
</comment>
<dbReference type="GO" id="GO:0007189">
    <property type="term" value="P:adenylate cyclase-activating G protein-coupled receptor signaling pathway"/>
    <property type="evidence" value="ECO:0007669"/>
    <property type="project" value="TreeGrafter"/>
</dbReference>
<protein>
    <recommendedName>
        <fullName evidence="8">Calcitonin peptide-like domain-containing protein</fullName>
    </recommendedName>
</protein>
<evidence type="ECO:0000256" key="5">
    <source>
        <dbReference type="ARBA" id="ARBA00022729"/>
    </source>
</evidence>
<evidence type="ECO:0000313" key="10">
    <source>
        <dbReference type="Proteomes" id="UP000694428"/>
    </source>
</evidence>
<keyword evidence="5" id="KW-0732">Signal</keyword>
<dbReference type="PANTHER" id="PTHR10505:SF16">
    <property type="entry name" value="CALCITONIN"/>
    <property type="match status" value="1"/>
</dbReference>
<dbReference type="GO" id="GO:0005179">
    <property type="term" value="F:hormone activity"/>
    <property type="evidence" value="ECO:0007669"/>
    <property type="project" value="InterPro"/>
</dbReference>
<evidence type="ECO:0000256" key="6">
    <source>
        <dbReference type="ARBA" id="ARBA00023157"/>
    </source>
</evidence>
<dbReference type="PANTHER" id="PTHR10505">
    <property type="entry name" value="CALCITONIN-RELATED"/>
    <property type="match status" value="1"/>
</dbReference>
<name>A0A8C9FSL4_PAVCR</name>
<keyword evidence="6 7" id="KW-1015">Disulfide bond</keyword>
<keyword evidence="4" id="KW-0165">Cleavage on pair of basic residues</keyword>
<dbReference type="Proteomes" id="UP000694428">
    <property type="component" value="Unplaced"/>
</dbReference>
<dbReference type="InterPro" id="IPR018360">
    <property type="entry name" value="Calcitonin_CS"/>
</dbReference>
<evidence type="ECO:0000313" key="9">
    <source>
        <dbReference type="Ensembl" id="ENSPSTP00000019420.1"/>
    </source>
</evidence>
<dbReference type="Pfam" id="PF00214">
    <property type="entry name" value="Calc_CGRP_IAPP"/>
    <property type="match status" value="1"/>
</dbReference>
<dbReference type="GO" id="GO:0005615">
    <property type="term" value="C:extracellular space"/>
    <property type="evidence" value="ECO:0007669"/>
    <property type="project" value="TreeGrafter"/>
</dbReference>
<dbReference type="Gene3D" id="6.10.250.2190">
    <property type="match status" value="1"/>
</dbReference>
<feature type="domain" description="Calcitonin peptide-like" evidence="8">
    <location>
        <begin position="33"/>
        <end position="77"/>
    </location>
</feature>
<dbReference type="InterPro" id="IPR021117">
    <property type="entry name" value="Calcitonin-like"/>
</dbReference>
<accession>A0A8C9FSL4</accession>
<comment type="similarity">
    <text evidence="2">Belongs to the calcitonin family.</text>
</comment>
<evidence type="ECO:0000256" key="7">
    <source>
        <dbReference type="PIRSR" id="PIRSR621116-50"/>
    </source>
</evidence>
<evidence type="ECO:0000256" key="1">
    <source>
        <dbReference type="ARBA" id="ARBA00004613"/>
    </source>
</evidence>
<evidence type="ECO:0000259" key="8">
    <source>
        <dbReference type="SMART" id="SM00113"/>
    </source>
</evidence>
<dbReference type="PROSITE" id="PS00258">
    <property type="entry name" value="CALCITONIN"/>
    <property type="match status" value="1"/>
</dbReference>
<sequence>VSHNMFHTFISNSSVATPHLSCKQKPVLNHAQKRACNTATCVTHRLADFLSRSGGVGKNNFVPTNVGSKAFVCLKKTKSRKQPLNYCIICEFTQN</sequence>
<reference evidence="9" key="2">
    <citation type="submission" date="2025-09" db="UniProtKB">
        <authorList>
            <consortium name="Ensembl"/>
        </authorList>
    </citation>
    <scope>IDENTIFICATION</scope>
</reference>
<keyword evidence="3" id="KW-0964">Secreted</keyword>
<dbReference type="AlphaFoldDB" id="A0A8C9FSL4"/>
<evidence type="ECO:0000256" key="2">
    <source>
        <dbReference type="ARBA" id="ARBA00009222"/>
    </source>
</evidence>
<proteinExistence type="inferred from homology"/>